<dbReference type="EMBL" id="FUYB01000005">
    <property type="protein sequence ID" value="SKA75171.1"/>
    <property type="molecule type" value="Genomic_DNA"/>
</dbReference>
<sequence length="190" mass="20898">MVDPSLLGIQLPTPNTQVTPQPLPSPEAADSTRFQDLLTNIGGQGGQIDSPSLRDQPVLQKINPTQTENTSGFTDAFVERVTGMDKSYHSIMDQLKNRPQLGSYMDELKSSHSGNLRTYPSVSGSADSQVTQLKDMMDSMRNGNMAMLNYERDVNTWAMNFQMWSSGVELASSIVSQLSRGFQTLFRASG</sequence>
<evidence type="ECO:0000313" key="2">
    <source>
        <dbReference type="EMBL" id="SKA75171.1"/>
    </source>
</evidence>
<dbReference type="AlphaFoldDB" id="A0A1T4WET1"/>
<proteinExistence type="predicted"/>
<organism evidence="2 3">
    <name type="scientific">Thiothrix eikelboomii</name>
    <dbReference type="NCBI Taxonomy" id="92487"/>
    <lineage>
        <taxon>Bacteria</taxon>
        <taxon>Pseudomonadati</taxon>
        <taxon>Pseudomonadota</taxon>
        <taxon>Gammaproteobacteria</taxon>
        <taxon>Thiotrichales</taxon>
        <taxon>Thiotrichaceae</taxon>
        <taxon>Thiothrix</taxon>
    </lineage>
</organism>
<feature type="region of interest" description="Disordered" evidence="1">
    <location>
        <begin position="1"/>
        <end position="29"/>
    </location>
</feature>
<name>A0A1T4WET1_9GAMM</name>
<accession>A0A1T4WET1</accession>
<keyword evidence="3" id="KW-1185">Reference proteome</keyword>
<evidence type="ECO:0000313" key="3">
    <source>
        <dbReference type="Proteomes" id="UP000190460"/>
    </source>
</evidence>
<protein>
    <submittedName>
        <fullName evidence="2">Uncharacterized protein</fullName>
    </submittedName>
</protein>
<dbReference type="STRING" id="92487.SAMN02745130_01481"/>
<evidence type="ECO:0000256" key="1">
    <source>
        <dbReference type="SAM" id="MobiDB-lite"/>
    </source>
</evidence>
<dbReference type="Proteomes" id="UP000190460">
    <property type="component" value="Unassembled WGS sequence"/>
</dbReference>
<dbReference type="OrthoDB" id="5625423at2"/>
<dbReference type="RefSeq" id="WP_078921957.1">
    <property type="nucleotide sequence ID" value="NZ_FUYB01000005.1"/>
</dbReference>
<reference evidence="2 3" key="1">
    <citation type="submission" date="2017-02" db="EMBL/GenBank/DDBJ databases">
        <authorList>
            <person name="Peterson S.W."/>
        </authorList>
    </citation>
    <scope>NUCLEOTIDE SEQUENCE [LARGE SCALE GENOMIC DNA]</scope>
    <source>
        <strain evidence="2 3">ATCC 49788</strain>
    </source>
</reference>
<gene>
    <name evidence="2" type="ORF">SAMN02745130_01481</name>
</gene>